<evidence type="ECO:0000313" key="3">
    <source>
        <dbReference type="Proteomes" id="UP000003136"/>
    </source>
</evidence>
<dbReference type="AlphaFoldDB" id="B7AP47"/>
<gene>
    <name evidence="2" type="ORF">BACPEC_00451</name>
</gene>
<sequence length="127" mass="14739">MLDLPYYLAFFIILIAVELIWHYARYDVVEAVCVEFTSRRGGYEGQKYYPATYEYEIDGQKYSIYTEAIWKPKKGVPCKLFVGKKNRNKVVPYSSVMKLIVIASVCGFVSTLLIIYCCVSGYYAMFR</sequence>
<feature type="transmembrane region" description="Helical" evidence="1">
    <location>
        <begin position="99"/>
        <end position="125"/>
    </location>
</feature>
<dbReference type="Proteomes" id="UP000003136">
    <property type="component" value="Unassembled WGS sequence"/>
</dbReference>
<accession>B7AP47</accession>
<dbReference type="EMBL" id="ABVQ01000034">
    <property type="protein sequence ID" value="EEC58321.1"/>
    <property type="molecule type" value="Genomic_DNA"/>
</dbReference>
<name>B7AP47_9FIRM</name>
<reference evidence="2 3" key="1">
    <citation type="submission" date="2008-11" db="EMBL/GenBank/DDBJ databases">
        <title>Draft genome sequence of Bacteroides pectinophilus (ATCC 43243).</title>
        <authorList>
            <person name="Sudarsanam P."/>
            <person name="Ley R."/>
            <person name="Guruge J."/>
            <person name="Turnbaugh P.J."/>
            <person name="Mahowald M."/>
            <person name="Liep D."/>
            <person name="Gordon J."/>
        </authorList>
    </citation>
    <scope>NUCLEOTIDE SEQUENCE [LARGE SCALE GENOMIC DNA]</scope>
    <source>
        <strain evidence="2 3">ATCC 43243</strain>
    </source>
</reference>
<keyword evidence="1" id="KW-0812">Transmembrane</keyword>
<reference evidence="2 3" key="2">
    <citation type="submission" date="2008-11" db="EMBL/GenBank/DDBJ databases">
        <authorList>
            <person name="Fulton L."/>
            <person name="Clifton S."/>
            <person name="Fulton B."/>
            <person name="Xu J."/>
            <person name="Minx P."/>
            <person name="Pepin K.H."/>
            <person name="Johnson M."/>
            <person name="Bhonagiri V."/>
            <person name="Nash W.E."/>
            <person name="Mardis E.R."/>
            <person name="Wilson R.K."/>
        </authorList>
    </citation>
    <scope>NUCLEOTIDE SEQUENCE [LARGE SCALE GENOMIC DNA]</scope>
    <source>
        <strain evidence="2 3">ATCC 43243</strain>
    </source>
</reference>
<keyword evidence="3" id="KW-1185">Reference proteome</keyword>
<evidence type="ECO:0000313" key="2">
    <source>
        <dbReference type="EMBL" id="EEC58321.1"/>
    </source>
</evidence>
<organism evidence="2 3">
    <name type="scientific">[Bacteroides] pectinophilus ATCC 43243</name>
    <dbReference type="NCBI Taxonomy" id="483218"/>
    <lineage>
        <taxon>Bacteria</taxon>
        <taxon>Bacillati</taxon>
        <taxon>Bacillota</taxon>
        <taxon>Clostridia</taxon>
        <taxon>Eubacteriales</taxon>
    </lineage>
</organism>
<keyword evidence="1" id="KW-1133">Transmembrane helix</keyword>
<keyword evidence="1" id="KW-0472">Membrane</keyword>
<evidence type="ECO:0000256" key="1">
    <source>
        <dbReference type="SAM" id="Phobius"/>
    </source>
</evidence>
<dbReference type="HOGENOM" id="CLU_1966178_0_0_9"/>
<feature type="transmembrane region" description="Helical" evidence="1">
    <location>
        <begin position="6"/>
        <end position="24"/>
    </location>
</feature>
<comment type="caution">
    <text evidence="2">The sequence shown here is derived from an EMBL/GenBank/DDBJ whole genome shotgun (WGS) entry which is preliminary data.</text>
</comment>
<protein>
    <recommendedName>
        <fullName evidence="4">DUF3592 domain-containing protein</fullName>
    </recommendedName>
</protein>
<evidence type="ECO:0008006" key="4">
    <source>
        <dbReference type="Google" id="ProtNLM"/>
    </source>
</evidence>
<proteinExistence type="predicted"/>